<reference evidence="2 3" key="1">
    <citation type="submission" date="2024-01" db="EMBL/GenBank/DDBJ databases">
        <authorList>
            <person name="Alioto T."/>
            <person name="Alioto T."/>
            <person name="Gomez Garrido J."/>
        </authorList>
    </citation>
    <scope>NUCLEOTIDE SEQUENCE [LARGE SCALE GENOMIC DNA]</scope>
</reference>
<dbReference type="SUPFAM" id="SSF47986">
    <property type="entry name" value="DEATH domain"/>
    <property type="match status" value="1"/>
</dbReference>
<dbReference type="CDD" id="cd08321">
    <property type="entry name" value="Pyrin_ASC-like"/>
    <property type="match status" value="1"/>
</dbReference>
<proteinExistence type="predicted"/>
<gene>
    <name evidence="2" type="ORF">FSCOSCO3_A035097</name>
</gene>
<protein>
    <submittedName>
        <fullName evidence="2">Caspase b-like</fullName>
    </submittedName>
</protein>
<sequence length="141" mass="15377">MAISQSLLGHLEDLRDDDFEKFKWYLTMNVLDSCRPIPKSRLEKASRPDTVTEIIQNYGEEWAVKITVEILMKIYNNNAAETLKQAYAVAVDGGEATPSTSCSALAPPAAPPAQKGMVIINGSVVIHGSVVITKPTEFNSP</sequence>
<dbReference type="EMBL" id="CAWUFR010000219">
    <property type="protein sequence ID" value="CAK6972983.1"/>
    <property type="molecule type" value="Genomic_DNA"/>
</dbReference>
<keyword evidence="3" id="KW-1185">Reference proteome</keyword>
<feature type="domain" description="Pyrin" evidence="1">
    <location>
        <begin position="1"/>
        <end position="89"/>
    </location>
</feature>
<evidence type="ECO:0000259" key="1">
    <source>
        <dbReference type="PROSITE" id="PS50824"/>
    </source>
</evidence>
<dbReference type="Proteomes" id="UP001314229">
    <property type="component" value="Unassembled WGS sequence"/>
</dbReference>
<organism evidence="2 3">
    <name type="scientific">Scomber scombrus</name>
    <name type="common">Atlantic mackerel</name>
    <name type="synonym">Scomber vernalis</name>
    <dbReference type="NCBI Taxonomy" id="13677"/>
    <lineage>
        <taxon>Eukaryota</taxon>
        <taxon>Metazoa</taxon>
        <taxon>Chordata</taxon>
        <taxon>Craniata</taxon>
        <taxon>Vertebrata</taxon>
        <taxon>Euteleostomi</taxon>
        <taxon>Actinopterygii</taxon>
        <taxon>Neopterygii</taxon>
        <taxon>Teleostei</taxon>
        <taxon>Neoteleostei</taxon>
        <taxon>Acanthomorphata</taxon>
        <taxon>Pelagiaria</taxon>
        <taxon>Scombriformes</taxon>
        <taxon>Scombridae</taxon>
        <taxon>Scomber</taxon>
    </lineage>
</organism>
<dbReference type="PROSITE" id="PS50824">
    <property type="entry name" value="DAPIN"/>
    <property type="match status" value="1"/>
</dbReference>
<dbReference type="SMART" id="SM01289">
    <property type="entry name" value="PYRIN"/>
    <property type="match status" value="1"/>
</dbReference>
<evidence type="ECO:0000313" key="2">
    <source>
        <dbReference type="EMBL" id="CAK6972983.1"/>
    </source>
</evidence>
<accession>A0AAV1PMC9</accession>
<dbReference type="InterPro" id="IPR011029">
    <property type="entry name" value="DEATH-like_dom_sf"/>
</dbReference>
<evidence type="ECO:0000313" key="3">
    <source>
        <dbReference type="Proteomes" id="UP001314229"/>
    </source>
</evidence>
<dbReference type="InterPro" id="IPR004020">
    <property type="entry name" value="DAPIN"/>
</dbReference>
<dbReference type="Gene3D" id="1.10.533.10">
    <property type="entry name" value="Death Domain, Fas"/>
    <property type="match status" value="1"/>
</dbReference>
<name>A0AAV1PMC9_SCOSC</name>
<dbReference type="Pfam" id="PF02758">
    <property type="entry name" value="PYRIN"/>
    <property type="match status" value="1"/>
</dbReference>
<comment type="caution">
    <text evidence="2">The sequence shown here is derived from an EMBL/GenBank/DDBJ whole genome shotgun (WGS) entry which is preliminary data.</text>
</comment>
<dbReference type="AlphaFoldDB" id="A0AAV1PMC9"/>